<sequence>MPTRNACRQALDALEQAFLINLITELEAQEYKSADSDSDSLDSSSDDSWSSSSSSSDDSDEEMTAADDYIHSLAKLYSQRYLATQEEIPKSTEFLDLLLHEYKVSCPELFHSYLRIELDCFDSLVATISDDPVFHNNSNNPQMPVNQQAAIALYHLGISEVQQVL</sequence>
<proteinExistence type="predicted"/>
<feature type="region of interest" description="Disordered" evidence="1">
    <location>
        <begin position="33"/>
        <end position="64"/>
    </location>
</feature>
<gene>
    <name evidence="2" type="ORF">DFH08DRAFT_1012152</name>
</gene>
<dbReference type="AlphaFoldDB" id="A0AAD6ZWW1"/>
<evidence type="ECO:0000256" key="1">
    <source>
        <dbReference type="SAM" id="MobiDB-lite"/>
    </source>
</evidence>
<feature type="compositionally biased region" description="Low complexity" evidence="1">
    <location>
        <begin position="41"/>
        <end position="56"/>
    </location>
</feature>
<comment type="caution">
    <text evidence="2">The sequence shown here is derived from an EMBL/GenBank/DDBJ whole genome shotgun (WGS) entry which is preliminary data.</text>
</comment>
<evidence type="ECO:0000313" key="2">
    <source>
        <dbReference type="EMBL" id="KAJ7342507.1"/>
    </source>
</evidence>
<dbReference type="Proteomes" id="UP001218218">
    <property type="component" value="Unassembled WGS sequence"/>
</dbReference>
<accession>A0AAD6ZWW1</accession>
<evidence type="ECO:0000313" key="3">
    <source>
        <dbReference type="Proteomes" id="UP001218218"/>
    </source>
</evidence>
<protein>
    <submittedName>
        <fullName evidence="2">Uncharacterized protein</fullName>
    </submittedName>
</protein>
<reference evidence="2" key="1">
    <citation type="submission" date="2023-03" db="EMBL/GenBank/DDBJ databases">
        <title>Massive genome expansion in bonnet fungi (Mycena s.s.) driven by repeated elements and novel gene families across ecological guilds.</title>
        <authorList>
            <consortium name="Lawrence Berkeley National Laboratory"/>
            <person name="Harder C.B."/>
            <person name="Miyauchi S."/>
            <person name="Viragh M."/>
            <person name="Kuo A."/>
            <person name="Thoen E."/>
            <person name="Andreopoulos B."/>
            <person name="Lu D."/>
            <person name="Skrede I."/>
            <person name="Drula E."/>
            <person name="Henrissat B."/>
            <person name="Morin E."/>
            <person name="Kohler A."/>
            <person name="Barry K."/>
            <person name="LaButti K."/>
            <person name="Morin E."/>
            <person name="Salamov A."/>
            <person name="Lipzen A."/>
            <person name="Mereny Z."/>
            <person name="Hegedus B."/>
            <person name="Baldrian P."/>
            <person name="Stursova M."/>
            <person name="Weitz H."/>
            <person name="Taylor A."/>
            <person name="Grigoriev I.V."/>
            <person name="Nagy L.G."/>
            <person name="Martin F."/>
            <person name="Kauserud H."/>
        </authorList>
    </citation>
    <scope>NUCLEOTIDE SEQUENCE</scope>
    <source>
        <strain evidence="2">CBHHK002</strain>
    </source>
</reference>
<dbReference type="EMBL" id="JARIHO010000025">
    <property type="protein sequence ID" value="KAJ7342507.1"/>
    <property type="molecule type" value="Genomic_DNA"/>
</dbReference>
<organism evidence="2 3">
    <name type="scientific">Mycena albidolilacea</name>
    <dbReference type="NCBI Taxonomy" id="1033008"/>
    <lineage>
        <taxon>Eukaryota</taxon>
        <taxon>Fungi</taxon>
        <taxon>Dikarya</taxon>
        <taxon>Basidiomycota</taxon>
        <taxon>Agaricomycotina</taxon>
        <taxon>Agaricomycetes</taxon>
        <taxon>Agaricomycetidae</taxon>
        <taxon>Agaricales</taxon>
        <taxon>Marasmiineae</taxon>
        <taxon>Mycenaceae</taxon>
        <taxon>Mycena</taxon>
    </lineage>
</organism>
<name>A0AAD6ZWW1_9AGAR</name>
<keyword evidence="3" id="KW-1185">Reference proteome</keyword>